<feature type="region of interest" description="Disordered" evidence="1">
    <location>
        <begin position="114"/>
        <end position="139"/>
    </location>
</feature>
<gene>
    <name evidence="3" type="ORF">HMPREF3185_01188</name>
</gene>
<dbReference type="CDD" id="cd11531">
    <property type="entry name" value="NTP-PPase_BsYpjD"/>
    <property type="match status" value="1"/>
</dbReference>
<keyword evidence="3" id="KW-0378">Hydrolase</keyword>
<evidence type="ECO:0000256" key="1">
    <source>
        <dbReference type="SAM" id="MobiDB-lite"/>
    </source>
</evidence>
<evidence type="ECO:0000259" key="2">
    <source>
        <dbReference type="Pfam" id="PF03819"/>
    </source>
</evidence>
<dbReference type="PANTHER" id="PTHR42692:SF1">
    <property type="entry name" value="NUCLEOTIDE PYROPHOSPHOHYDROLASE"/>
    <property type="match status" value="1"/>
</dbReference>
<sequence>MGQETLAPAEFLPLLSQPMDSKLTLGEAQRLVDEWIQNYGVRYFAPLTNMAILTEEVGEVARLMSRLYGEQSFKKSDEDHNLGDELADVLWVVLCIANQTGVDLEAALKANIEKKTQRDSERHRANPKLLPDSNPETQP</sequence>
<reference evidence="4" key="1">
    <citation type="submission" date="2016-01" db="EMBL/GenBank/DDBJ databases">
        <authorList>
            <person name="Mitreva M."/>
            <person name="Pepin K.H."/>
            <person name="Mihindukulasuriya K.A."/>
            <person name="Fulton R."/>
            <person name="Fronick C."/>
            <person name="O'Laughlin M."/>
            <person name="Miner T."/>
            <person name="Herter B."/>
            <person name="Rosa B.A."/>
            <person name="Cordes M."/>
            <person name="Tomlinson C."/>
            <person name="Wollam A."/>
            <person name="Palsikar V.B."/>
            <person name="Mardis E.R."/>
            <person name="Wilson R.K."/>
        </authorList>
    </citation>
    <scope>NUCLEOTIDE SEQUENCE [LARGE SCALE GENOMIC DNA]</scope>
    <source>
        <strain evidence="4">KA00683</strain>
    </source>
</reference>
<keyword evidence="4" id="KW-1185">Reference proteome</keyword>
<evidence type="ECO:0000313" key="3">
    <source>
        <dbReference type="EMBL" id="KXB76026.1"/>
    </source>
</evidence>
<dbReference type="Gene3D" id="1.10.287.1080">
    <property type="entry name" value="MazG-like"/>
    <property type="match status" value="1"/>
</dbReference>
<evidence type="ECO:0000313" key="4">
    <source>
        <dbReference type="Proteomes" id="UP000070224"/>
    </source>
</evidence>
<dbReference type="GO" id="GO:0016787">
    <property type="term" value="F:hydrolase activity"/>
    <property type="evidence" value="ECO:0007669"/>
    <property type="project" value="UniProtKB-KW"/>
</dbReference>
<organism evidence="3 4">
    <name type="scientific">Porphyromonas somerae</name>
    <dbReference type="NCBI Taxonomy" id="322095"/>
    <lineage>
        <taxon>Bacteria</taxon>
        <taxon>Pseudomonadati</taxon>
        <taxon>Bacteroidota</taxon>
        <taxon>Bacteroidia</taxon>
        <taxon>Bacteroidales</taxon>
        <taxon>Porphyromonadaceae</taxon>
        <taxon>Porphyromonas</taxon>
    </lineage>
</organism>
<protein>
    <submittedName>
        <fullName evidence="3">MazG nucleotide pyrophosphohydrolase domain protein</fullName>
    </submittedName>
</protein>
<dbReference type="SUPFAM" id="SSF101386">
    <property type="entry name" value="all-alpha NTP pyrophosphatases"/>
    <property type="match status" value="1"/>
</dbReference>
<dbReference type="EMBL" id="LSDK01000080">
    <property type="protein sequence ID" value="KXB76026.1"/>
    <property type="molecule type" value="Genomic_DNA"/>
</dbReference>
<comment type="caution">
    <text evidence="3">The sequence shown here is derived from an EMBL/GenBank/DDBJ whole genome shotgun (WGS) entry which is preliminary data.</text>
</comment>
<dbReference type="InterPro" id="IPR004518">
    <property type="entry name" value="MazG-like_dom"/>
</dbReference>
<dbReference type="STRING" id="322095.HMPREF3185_01188"/>
<feature type="compositionally biased region" description="Basic and acidic residues" evidence="1">
    <location>
        <begin position="114"/>
        <end position="124"/>
    </location>
</feature>
<dbReference type="PANTHER" id="PTHR42692">
    <property type="entry name" value="NUCLEOTIDE PYROPHOSPHOHYDROLASE"/>
    <property type="match status" value="1"/>
</dbReference>
<dbReference type="PATRIC" id="fig|322095.3.peg.1173"/>
<dbReference type="InterPro" id="IPR012359">
    <property type="entry name" value="MazG-related_YpjD"/>
</dbReference>
<dbReference type="InterPro" id="IPR047046">
    <property type="entry name" value="YpjD/YvdC"/>
</dbReference>
<name>A0A134B7W3_9PORP</name>
<dbReference type="Pfam" id="PF03819">
    <property type="entry name" value="MazG"/>
    <property type="match status" value="1"/>
</dbReference>
<dbReference type="Proteomes" id="UP000070224">
    <property type="component" value="Unassembled WGS sequence"/>
</dbReference>
<accession>A0A134B7W3</accession>
<proteinExistence type="predicted"/>
<dbReference type="AlphaFoldDB" id="A0A134B7W3"/>
<feature type="domain" description="NTP pyrophosphohydrolase MazG-like" evidence="2">
    <location>
        <begin position="45"/>
        <end position="122"/>
    </location>
</feature>